<dbReference type="AlphaFoldDB" id="A0A3B0SIM7"/>
<evidence type="ECO:0000259" key="1">
    <source>
        <dbReference type="Pfam" id="PF00266"/>
    </source>
</evidence>
<dbReference type="InterPro" id="IPR015422">
    <property type="entry name" value="PyrdxlP-dep_Trfase_small"/>
</dbReference>
<dbReference type="InterPro" id="IPR000192">
    <property type="entry name" value="Aminotrans_V_dom"/>
</dbReference>
<dbReference type="Pfam" id="PF00266">
    <property type="entry name" value="Aminotran_5"/>
    <property type="match status" value="1"/>
</dbReference>
<gene>
    <name evidence="2" type="ORF">MNBD_ALPHA01-1454</name>
</gene>
<keyword evidence="2" id="KW-0808">Transferase</keyword>
<dbReference type="EMBL" id="UOEJ01000187">
    <property type="protein sequence ID" value="VAW04240.1"/>
    <property type="molecule type" value="Genomic_DNA"/>
</dbReference>
<dbReference type="PANTHER" id="PTHR43586">
    <property type="entry name" value="CYSTEINE DESULFURASE"/>
    <property type="match status" value="1"/>
</dbReference>
<name>A0A3B0SIM7_9ZZZZ</name>
<dbReference type="Gene3D" id="3.90.1150.10">
    <property type="entry name" value="Aspartate Aminotransferase, domain 1"/>
    <property type="match status" value="1"/>
</dbReference>
<dbReference type="Gene3D" id="3.40.640.10">
    <property type="entry name" value="Type I PLP-dependent aspartate aminotransferase-like (Major domain)"/>
    <property type="match status" value="1"/>
</dbReference>
<feature type="domain" description="Aminotransferase class V" evidence="1">
    <location>
        <begin position="68"/>
        <end position="356"/>
    </location>
</feature>
<dbReference type="SUPFAM" id="SSF53383">
    <property type="entry name" value="PLP-dependent transferases"/>
    <property type="match status" value="1"/>
</dbReference>
<accession>A0A3B0SIM7</accession>
<dbReference type="InterPro" id="IPR015421">
    <property type="entry name" value="PyrdxlP-dep_Trfase_major"/>
</dbReference>
<evidence type="ECO:0000313" key="2">
    <source>
        <dbReference type="EMBL" id="VAW04240.1"/>
    </source>
</evidence>
<dbReference type="EC" id="2.8.1.7" evidence="2"/>
<dbReference type="PANTHER" id="PTHR43586:SF15">
    <property type="entry name" value="BLR3095 PROTEIN"/>
    <property type="match status" value="1"/>
</dbReference>
<dbReference type="GO" id="GO:0031071">
    <property type="term" value="F:cysteine desulfurase activity"/>
    <property type="evidence" value="ECO:0007669"/>
    <property type="project" value="UniProtKB-EC"/>
</dbReference>
<organism evidence="2">
    <name type="scientific">hydrothermal vent metagenome</name>
    <dbReference type="NCBI Taxonomy" id="652676"/>
    <lineage>
        <taxon>unclassified sequences</taxon>
        <taxon>metagenomes</taxon>
        <taxon>ecological metagenomes</taxon>
    </lineage>
</organism>
<reference evidence="2" key="1">
    <citation type="submission" date="2018-06" db="EMBL/GenBank/DDBJ databases">
        <authorList>
            <person name="Zhirakovskaya E."/>
        </authorList>
    </citation>
    <scope>NUCLEOTIDE SEQUENCE</scope>
</reference>
<protein>
    <submittedName>
        <fullName evidence="2">Cysteine desulfurase</fullName>
        <ecNumber evidence="2">2.8.1.7</ecNumber>
    </submittedName>
</protein>
<sequence>MNSQSGFTCQKHLFDIPADVTYLNAAYMSPILKQAAALGQQAVAKKLQPWNIGIPDFFDPPDRACALMAHMIGAGPDDIALIPSVSYGMAIAVRNLSLSPGQKILVLADQFPSNVYPWQDMAKSHGAELVTIPRPATGDWTTPLCETIDRDTAIVACPHSHWTDGSQIDLIRVGRFCRENGAALVLDLTQSLGVMPFSVSDVDPDFMVAASYKWLLGPYSYAFVYVAPRHQTGQPLEQGWITRRGSGDFARLVDYQPDYLPGAGRFNMGERSNFMLTPMAIHGLEMLNSWGVEIIADYLSGLTDMIAERARGLGLRVADKAHRSPHLIGLYFEGNAPENLTISLSQRKIYVSIRGDSIRVAPHIYNDAQDVENLFSALEDIL</sequence>
<dbReference type="InterPro" id="IPR015424">
    <property type="entry name" value="PyrdxlP-dep_Trfase"/>
</dbReference>
<proteinExistence type="predicted"/>